<keyword evidence="2 3" id="KW-0802">TPR repeat</keyword>
<evidence type="ECO:0000313" key="5">
    <source>
        <dbReference type="Proteomes" id="UP001431221"/>
    </source>
</evidence>
<dbReference type="Pfam" id="PF00515">
    <property type="entry name" value="TPR_1"/>
    <property type="match status" value="1"/>
</dbReference>
<dbReference type="PANTHER" id="PTHR45586:SF1">
    <property type="entry name" value="LIPOPOLYSACCHARIDE ASSEMBLY PROTEIN B"/>
    <property type="match status" value="1"/>
</dbReference>
<dbReference type="Gene3D" id="1.25.40.10">
    <property type="entry name" value="Tetratricopeptide repeat domain"/>
    <property type="match status" value="1"/>
</dbReference>
<feature type="repeat" description="TPR" evidence="3">
    <location>
        <begin position="72"/>
        <end position="105"/>
    </location>
</feature>
<feature type="repeat" description="TPR" evidence="3">
    <location>
        <begin position="140"/>
        <end position="173"/>
    </location>
</feature>
<dbReference type="EMBL" id="JALNMJ010000012">
    <property type="protein sequence ID" value="MCK7614004.1"/>
    <property type="molecule type" value="Genomic_DNA"/>
</dbReference>
<reference evidence="4" key="1">
    <citation type="submission" date="2022-04" db="EMBL/GenBank/DDBJ databases">
        <title>Roseibium sp. CAU 1639 isolated from mud.</title>
        <authorList>
            <person name="Kim W."/>
        </authorList>
    </citation>
    <scope>NUCLEOTIDE SEQUENCE</scope>
    <source>
        <strain evidence="4">CAU 1639</strain>
    </source>
</reference>
<dbReference type="PANTHER" id="PTHR45586">
    <property type="entry name" value="TPR REPEAT-CONTAINING PROTEIN PA4667"/>
    <property type="match status" value="1"/>
</dbReference>
<dbReference type="SMART" id="SM00028">
    <property type="entry name" value="TPR"/>
    <property type="match status" value="6"/>
</dbReference>
<keyword evidence="5" id="KW-1185">Reference proteome</keyword>
<sequence>MSNLNALLDAATKHIEKGAIDDAEDLCRQALSRAPRNVRALKTHGLCQIGAGDLKAAMKSFELVLQLDPEDATACYNLALAQHAQGLFDLAELNFERALSLDPENATFHEAVAGILALRGQIEDAMRHLLMALELRPEDPSILANIGSVLSQIGALYDAVSHYERALEKQPENGPVTMQLAQILHDLGDHDRGLRLTEELYLKRPRDPVVLAAFAHSLAMVGDLERAAELVGKAFKISPDTVNALEEHALISAYRGDPDSGIAKLAGLLKTQKDNPHFCLLMATGLARVGKHAESVTLAEVALQEPATCAVAATLVRQGLFQQGKFAEAAEIMARLGAQTGGLDGVAAEDPDKVIIPLETKPLEAILFARFLGDRRPAEAAPAGQTIFAHEPLIPLLNRMSHGQEIRSLRGENLFTLAESGKSCFLASYAARPDINRYDPAGFEPYLRSDSRADDFWRGSLAPLRKPLCGITWAKHAPAPLLRDVEAGLQEWPGSVLSLMWDDQRAELEGNRKIIDAGAHLKSIEMLIDLIGKLDLVIGPDGPATHIAGAMGVPAIVLVTPDRQWYWYAPEGRSHWYPSVHVLERPWDEPMDRFAQRLSEKTSELAGLATV</sequence>
<proteinExistence type="predicted"/>
<keyword evidence="1" id="KW-0677">Repeat</keyword>
<dbReference type="InterPro" id="IPR019734">
    <property type="entry name" value="TPR_rpt"/>
</dbReference>
<name>A0ABT0GX33_9HYPH</name>
<dbReference type="InterPro" id="IPR011990">
    <property type="entry name" value="TPR-like_helical_dom_sf"/>
</dbReference>
<accession>A0ABT0GX33</accession>
<dbReference type="Proteomes" id="UP001431221">
    <property type="component" value="Unassembled WGS sequence"/>
</dbReference>
<organism evidence="4 5">
    <name type="scientific">Roseibium sediminicola</name>
    <dbReference type="NCBI Taxonomy" id="2933272"/>
    <lineage>
        <taxon>Bacteria</taxon>
        <taxon>Pseudomonadati</taxon>
        <taxon>Pseudomonadota</taxon>
        <taxon>Alphaproteobacteria</taxon>
        <taxon>Hyphomicrobiales</taxon>
        <taxon>Stappiaceae</taxon>
        <taxon>Roseibium</taxon>
    </lineage>
</organism>
<dbReference type="RefSeq" id="WP_248156346.1">
    <property type="nucleotide sequence ID" value="NZ_JALNMJ010000012.1"/>
</dbReference>
<evidence type="ECO:0000256" key="1">
    <source>
        <dbReference type="ARBA" id="ARBA00022737"/>
    </source>
</evidence>
<dbReference type="SUPFAM" id="SSF53756">
    <property type="entry name" value="UDP-Glycosyltransferase/glycogen phosphorylase"/>
    <property type="match status" value="1"/>
</dbReference>
<evidence type="ECO:0000313" key="4">
    <source>
        <dbReference type="EMBL" id="MCK7614004.1"/>
    </source>
</evidence>
<dbReference type="Pfam" id="PF13181">
    <property type="entry name" value="TPR_8"/>
    <property type="match status" value="1"/>
</dbReference>
<evidence type="ECO:0000256" key="2">
    <source>
        <dbReference type="ARBA" id="ARBA00022803"/>
    </source>
</evidence>
<dbReference type="InterPro" id="IPR011717">
    <property type="entry name" value="TPR-4"/>
</dbReference>
<dbReference type="Gene3D" id="3.40.50.2000">
    <property type="entry name" value="Glycogen Phosphorylase B"/>
    <property type="match status" value="1"/>
</dbReference>
<comment type="caution">
    <text evidence="4">The sequence shown here is derived from an EMBL/GenBank/DDBJ whole genome shotgun (WGS) entry which is preliminary data.</text>
</comment>
<dbReference type="PROSITE" id="PS50005">
    <property type="entry name" value="TPR"/>
    <property type="match status" value="3"/>
</dbReference>
<dbReference type="Pfam" id="PF07721">
    <property type="entry name" value="TPR_4"/>
    <property type="match status" value="1"/>
</dbReference>
<feature type="repeat" description="TPR" evidence="3">
    <location>
        <begin position="38"/>
        <end position="71"/>
    </location>
</feature>
<dbReference type="InterPro" id="IPR051012">
    <property type="entry name" value="CellSynth/LPSAsmb/PSIAsmb"/>
</dbReference>
<evidence type="ECO:0000256" key="3">
    <source>
        <dbReference type="PROSITE-ProRule" id="PRU00339"/>
    </source>
</evidence>
<dbReference type="SUPFAM" id="SSF48452">
    <property type="entry name" value="TPR-like"/>
    <property type="match status" value="2"/>
</dbReference>
<gene>
    <name evidence="4" type="ORF">M0H32_17685</name>
</gene>
<protein>
    <submittedName>
        <fullName evidence="4">Tetratricopeptide repeat protein</fullName>
    </submittedName>
</protein>